<dbReference type="InterPro" id="IPR012850">
    <property type="entry name" value="A-amylase_bs_C"/>
</dbReference>
<dbReference type="Gene3D" id="3.20.20.80">
    <property type="entry name" value="Glycosidases"/>
    <property type="match status" value="1"/>
</dbReference>
<evidence type="ECO:0000256" key="2">
    <source>
        <dbReference type="ARBA" id="ARBA00022801"/>
    </source>
</evidence>
<dbReference type="GO" id="GO:0004556">
    <property type="term" value="F:alpha-amylase activity"/>
    <property type="evidence" value="ECO:0007669"/>
    <property type="project" value="UniProtKB-UniRule"/>
</dbReference>
<evidence type="ECO:0000256" key="5">
    <source>
        <dbReference type="RuleBase" id="RU003615"/>
    </source>
</evidence>
<sequence>MIKNVIMAAAICAAVAPVTQAATEQSKSSSAILLQGFHWNSHNSAWYTTLQNNAQSIADLGVTHVWFPPPSDAASNEGYLPRQLNILNSKYGSEAQLTSAISALKSKGVNSVADVVINHRVGTTNWADFTNPTWGSWAVTCNDEWSGATGECDTGDGYAAARDLNHINSTVQADIINWINQRLKGVGFTGIRYDYSKGYAPYYAGLYARATNPDFCVGEVWTDLNYNNVNAHRQLLMDYVNGTDGDCGVFDFTTKGLLNQALSYNEYHRLSISNAPAGGIGWWAQKMVTFVDNHDTGPSESCGVGQNHWPVPCDKVMQGYAYVLTHPGIPSIYWAHAYNWGLYNGIKALVDIRKAQGITSTSSVSIAAATTGLYAAVIDGKVAMKIGPNAWSPSGTGWTLAASGTNYAVWTKGTTQQADWKRTVVFVYGVTSSGQDMFIRGGIDHGYASNTLGKTCTNTNFECAIPIRHNNLRNATTAPWKTNDNYLDWYGTESGQSSAAQGTAADWTTNVWPSSWGTKRTTAVDGYGEDPLNLYGQHYWMMDVDMDCSKTVNGWFELKTFISNGPGWEADVSQSGTPYASGNHFAQCGKINVFQRGSSSATFVNF</sequence>
<dbReference type="CDD" id="cd11314">
    <property type="entry name" value="AmyAc_arch_bac_plant_AmyA"/>
    <property type="match status" value="1"/>
</dbReference>
<dbReference type="AlphaFoldDB" id="B3PDS3"/>
<dbReference type="GO" id="GO:0005975">
    <property type="term" value="P:carbohydrate metabolic process"/>
    <property type="evidence" value="ECO:0007669"/>
    <property type="project" value="InterPro"/>
</dbReference>
<dbReference type="HOGENOM" id="CLU_013336_3_0_6"/>
<dbReference type="Pfam" id="PF07821">
    <property type="entry name" value="Alpha-amyl_C2"/>
    <property type="match status" value="1"/>
</dbReference>
<protein>
    <recommendedName>
        <fullName evidence="6">Alpha-amylase</fullName>
        <ecNumber evidence="6">3.2.1.1</ecNumber>
    </recommendedName>
</protein>
<dbReference type="PRINTS" id="PR00110">
    <property type="entry name" value="ALPHAAMYLASE"/>
</dbReference>
<feature type="signal peptide" evidence="7">
    <location>
        <begin position="1"/>
        <end position="21"/>
    </location>
</feature>
<dbReference type="SUPFAM" id="SSF51445">
    <property type="entry name" value="(Trans)glycosidases"/>
    <property type="match status" value="1"/>
</dbReference>
<dbReference type="EC" id="3.2.1.1" evidence="6"/>
<comment type="similarity">
    <text evidence="1 5">Belongs to the glycosyl hydrolase 13 family.</text>
</comment>
<dbReference type="Pfam" id="PF00128">
    <property type="entry name" value="Alpha-amylase"/>
    <property type="match status" value="1"/>
</dbReference>
<dbReference type="GO" id="GO:0005509">
    <property type="term" value="F:calcium ion binding"/>
    <property type="evidence" value="ECO:0007669"/>
    <property type="project" value="InterPro"/>
</dbReference>
<dbReference type="EMBL" id="CP000934">
    <property type="protein sequence ID" value="ACE84223.1"/>
    <property type="molecule type" value="Genomic_DNA"/>
</dbReference>
<dbReference type="OrthoDB" id="9805159at2"/>
<dbReference type="Proteomes" id="UP000001036">
    <property type="component" value="Chromosome"/>
</dbReference>
<dbReference type="SUPFAM" id="SSF51011">
    <property type="entry name" value="Glycosyl hydrolase domain"/>
    <property type="match status" value="1"/>
</dbReference>
<dbReference type="STRING" id="498211.CJA_3126"/>
<dbReference type="CAZy" id="GH13">
    <property type="family name" value="Glycoside Hydrolase Family 13"/>
</dbReference>
<reference evidence="10 11" key="1">
    <citation type="journal article" date="2008" name="J. Bacteriol.">
        <title>Insights into plant cell wall degradation from the genome sequence of the soil bacterium Cellvibrio japonicus.</title>
        <authorList>
            <person name="Deboy R.T."/>
            <person name="Mongodin E.F."/>
            <person name="Fouts D.E."/>
            <person name="Tailford L.E."/>
            <person name="Khouri H."/>
            <person name="Emerson J.B."/>
            <person name="Mohamoud Y."/>
            <person name="Watkins K."/>
            <person name="Henrissat B."/>
            <person name="Gilbert H.J."/>
            <person name="Nelson K.E."/>
        </authorList>
    </citation>
    <scope>NUCLEOTIDE SEQUENCE [LARGE SCALE GENOMIC DNA]</scope>
    <source>
        <strain evidence="10 11">Ueda107</strain>
    </source>
</reference>
<feature type="domain" description="Glycosyl hydrolase family 13 catalytic" evidence="8">
    <location>
        <begin position="31"/>
        <end position="353"/>
    </location>
</feature>
<feature type="chain" id="PRO_5002796437" description="Alpha-amylase" evidence="7">
    <location>
        <begin position="22"/>
        <end position="606"/>
    </location>
</feature>
<feature type="domain" description="Alpha-amylase C-terminal beta-sheet" evidence="9">
    <location>
        <begin position="354"/>
        <end position="412"/>
    </location>
</feature>
<gene>
    <name evidence="10" type="primary">amy13I</name>
    <name evidence="10" type="ordered locus">CJA_3126</name>
</gene>
<keyword evidence="3 6" id="KW-0119">Carbohydrate metabolism</keyword>
<dbReference type="PANTHER" id="PTHR43447">
    <property type="entry name" value="ALPHA-AMYLASE"/>
    <property type="match status" value="1"/>
</dbReference>
<keyword evidence="2 6" id="KW-0378">Hydrolase</keyword>
<dbReference type="Gene3D" id="2.60.40.1180">
    <property type="entry name" value="Golgi alpha-mannosidase II"/>
    <property type="match status" value="1"/>
</dbReference>
<proteinExistence type="inferred from homology"/>
<dbReference type="InterPro" id="IPR017853">
    <property type="entry name" value="GH"/>
</dbReference>
<evidence type="ECO:0000259" key="9">
    <source>
        <dbReference type="SMART" id="SM00810"/>
    </source>
</evidence>
<keyword evidence="4 6" id="KW-0326">Glycosidase</keyword>
<accession>B3PDS3</accession>
<evidence type="ECO:0000256" key="1">
    <source>
        <dbReference type="ARBA" id="ARBA00008061"/>
    </source>
</evidence>
<dbReference type="RefSeq" id="WP_012488704.1">
    <property type="nucleotide sequence ID" value="NC_010995.1"/>
</dbReference>
<evidence type="ECO:0000313" key="11">
    <source>
        <dbReference type="Proteomes" id="UP000001036"/>
    </source>
</evidence>
<dbReference type="SMART" id="SM00642">
    <property type="entry name" value="Aamy"/>
    <property type="match status" value="1"/>
</dbReference>
<dbReference type="KEGG" id="cja:CJA_3126"/>
<dbReference type="InterPro" id="IPR006047">
    <property type="entry name" value="GH13_cat_dom"/>
</dbReference>
<dbReference type="SMART" id="SM00810">
    <property type="entry name" value="Alpha-amyl_C2"/>
    <property type="match status" value="1"/>
</dbReference>
<evidence type="ECO:0000256" key="4">
    <source>
        <dbReference type="ARBA" id="ARBA00023295"/>
    </source>
</evidence>
<comment type="catalytic activity">
    <reaction evidence="6">
        <text>Endohydrolysis of (1-&gt;4)-alpha-D-glucosidic linkages in polysaccharides containing three or more (1-&gt;4)-alpha-linked D-glucose units.</text>
        <dbReference type="EC" id="3.2.1.1"/>
    </reaction>
</comment>
<dbReference type="InterPro" id="IPR006046">
    <property type="entry name" value="Alpha_amylase"/>
</dbReference>
<keyword evidence="7" id="KW-0732">Signal</keyword>
<dbReference type="eggNOG" id="COG0366">
    <property type="taxonomic scope" value="Bacteria"/>
</dbReference>
<evidence type="ECO:0000256" key="7">
    <source>
        <dbReference type="SAM" id="SignalP"/>
    </source>
</evidence>
<evidence type="ECO:0000259" key="8">
    <source>
        <dbReference type="SMART" id="SM00642"/>
    </source>
</evidence>
<keyword evidence="11" id="KW-1185">Reference proteome</keyword>
<name>B3PDS3_CELJU</name>
<dbReference type="InterPro" id="IPR013780">
    <property type="entry name" value="Glyco_hydro_b"/>
</dbReference>
<evidence type="ECO:0000313" key="10">
    <source>
        <dbReference type="EMBL" id="ACE84223.1"/>
    </source>
</evidence>
<evidence type="ECO:0000256" key="3">
    <source>
        <dbReference type="ARBA" id="ARBA00023277"/>
    </source>
</evidence>
<evidence type="ECO:0000256" key="6">
    <source>
        <dbReference type="RuleBase" id="RU361134"/>
    </source>
</evidence>
<organism evidence="10 11">
    <name type="scientific">Cellvibrio japonicus (strain Ueda107)</name>
    <name type="common">Pseudomonas fluorescens subsp. cellulosa</name>
    <dbReference type="NCBI Taxonomy" id="498211"/>
    <lineage>
        <taxon>Bacteria</taxon>
        <taxon>Pseudomonadati</taxon>
        <taxon>Pseudomonadota</taxon>
        <taxon>Gammaproteobacteria</taxon>
        <taxon>Cellvibrionales</taxon>
        <taxon>Cellvibrionaceae</taxon>
        <taxon>Cellvibrio</taxon>
    </lineage>
</organism>